<sequence>MSVKRNVVLLFLGIALLLSCSDKQDFGQYDDLTITPTFETSIFYVKTQESIINRVTGISFFSQDFNFDAFEEDIFAERVLEGSITYELENTTSKDIEITIEFLNENGDVLDSEFFQMDPAPAALLTRIVSYGGTDKNLDILRNTSQIRLSARNLGDNTSTSSLPDPAIELRSSAKFTVRVK</sequence>
<proteinExistence type="predicted"/>
<dbReference type="Proteomes" id="UP000286990">
    <property type="component" value="Unassembled WGS sequence"/>
</dbReference>
<reference evidence="3" key="2">
    <citation type="submission" date="2018-12" db="EMBL/GenBank/DDBJ databases">
        <title>Maribacter lutimaris sp. nov., isolated from marine sediment.</title>
        <authorList>
            <person name="Kim K.K."/>
        </authorList>
    </citation>
    <scope>NUCLEOTIDE SEQUENCE [LARGE SCALE GENOMIC DNA]</scope>
    <source>
        <strain evidence="3">PoM-212</strain>
    </source>
</reference>
<dbReference type="EMBL" id="QUSX01000001">
    <property type="protein sequence ID" value="RRQ49325.1"/>
    <property type="molecule type" value="Genomic_DNA"/>
</dbReference>
<evidence type="ECO:0000313" key="2">
    <source>
        <dbReference type="EMBL" id="RRQ49325.1"/>
    </source>
</evidence>
<reference evidence="3" key="1">
    <citation type="submission" date="2018-08" db="EMBL/GenBank/DDBJ databases">
        <authorList>
            <person name="Khan S.A."/>
            <person name="J S.E."/>
        </authorList>
    </citation>
    <scope>NUCLEOTIDE SEQUENCE [LARGE SCALE GENOMIC DNA]</scope>
    <source>
        <strain evidence="3">PoM-212</strain>
    </source>
</reference>
<keyword evidence="3" id="KW-1185">Reference proteome</keyword>
<feature type="chain" id="PRO_5018751220" evidence="1">
    <location>
        <begin position="21"/>
        <end position="181"/>
    </location>
</feature>
<evidence type="ECO:0000313" key="3">
    <source>
        <dbReference type="Proteomes" id="UP000286990"/>
    </source>
</evidence>
<dbReference type="AlphaFoldDB" id="A0A3R8Q4A5"/>
<evidence type="ECO:0000256" key="1">
    <source>
        <dbReference type="SAM" id="SignalP"/>
    </source>
</evidence>
<dbReference type="RefSeq" id="WP_125221140.1">
    <property type="nucleotide sequence ID" value="NZ_QUSX01000001.1"/>
</dbReference>
<dbReference type="OrthoDB" id="1448832at2"/>
<dbReference type="PROSITE" id="PS51257">
    <property type="entry name" value="PROKAR_LIPOPROTEIN"/>
    <property type="match status" value="1"/>
</dbReference>
<protein>
    <submittedName>
        <fullName evidence="2">Uncharacterized protein</fullName>
    </submittedName>
</protein>
<organism evidence="2 3">
    <name type="scientific">Maribacter algicola</name>
    <dbReference type="NCBI Taxonomy" id="2498892"/>
    <lineage>
        <taxon>Bacteria</taxon>
        <taxon>Pseudomonadati</taxon>
        <taxon>Bacteroidota</taxon>
        <taxon>Flavobacteriia</taxon>
        <taxon>Flavobacteriales</taxon>
        <taxon>Flavobacteriaceae</taxon>
        <taxon>Maribacter</taxon>
    </lineage>
</organism>
<comment type="caution">
    <text evidence="2">The sequence shown here is derived from an EMBL/GenBank/DDBJ whole genome shotgun (WGS) entry which is preliminary data.</text>
</comment>
<keyword evidence="1" id="KW-0732">Signal</keyword>
<feature type="signal peptide" evidence="1">
    <location>
        <begin position="1"/>
        <end position="20"/>
    </location>
</feature>
<gene>
    <name evidence="2" type="ORF">DZC72_01485</name>
</gene>
<accession>A0A3R8Q4A5</accession>
<name>A0A3R8Q4A5_9FLAO</name>